<sequence length="335" mass="36843">MIPSSTKHYPGRKTQLPPSNAPLRSVTISAATIPDASIDYVSLGSREPADGRYVSLVRSNFQHRAVQSSGEQLVEPMSAEQITIEKQQRTLQNRERQYYLGPPGDDDELSRFMNTTPSIGRGTPSPALLSRSQCGTPPVSSYNPEEVRKNAGAMRQCHVFVSSKDQQGWKDGSASTMRSDIGKNVATANVISVQDRTKLRDAQRSTHFALGFNSDPVTSEARGQFRGEPAARLHALRLANSTLQLGMSSVDVKDTLQSLKQVDFKPTNDAIREMRDEKTRHALAGTNRNVVNAETDSLVLGYAEHKPGGADKNSLYRVSFTPVHFEPSPHRASRQ</sequence>
<name>A0A0S4ISY4_BODSA</name>
<organism evidence="2 3">
    <name type="scientific">Bodo saltans</name>
    <name type="common">Flagellated protozoan</name>
    <dbReference type="NCBI Taxonomy" id="75058"/>
    <lineage>
        <taxon>Eukaryota</taxon>
        <taxon>Discoba</taxon>
        <taxon>Euglenozoa</taxon>
        <taxon>Kinetoplastea</taxon>
        <taxon>Metakinetoplastina</taxon>
        <taxon>Eubodonida</taxon>
        <taxon>Bodonidae</taxon>
        <taxon>Bodo</taxon>
    </lineage>
</organism>
<feature type="region of interest" description="Disordered" evidence="1">
    <location>
        <begin position="119"/>
        <end position="141"/>
    </location>
</feature>
<keyword evidence="3" id="KW-1185">Reference proteome</keyword>
<gene>
    <name evidence="2" type="ORF">BSAL_65360</name>
</gene>
<feature type="compositionally biased region" description="Polar residues" evidence="1">
    <location>
        <begin position="130"/>
        <end position="141"/>
    </location>
</feature>
<dbReference type="AlphaFoldDB" id="A0A0S4ISY4"/>
<protein>
    <submittedName>
        <fullName evidence="2">Uncharacterized protein</fullName>
    </submittedName>
</protein>
<proteinExistence type="predicted"/>
<reference evidence="3" key="1">
    <citation type="submission" date="2015-09" db="EMBL/GenBank/DDBJ databases">
        <authorList>
            <consortium name="Pathogen Informatics"/>
        </authorList>
    </citation>
    <scope>NUCLEOTIDE SEQUENCE [LARGE SCALE GENOMIC DNA]</scope>
    <source>
        <strain evidence="3">Lake Konstanz</strain>
    </source>
</reference>
<dbReference type="Proteomes" id="UP000051952">
    <property type="component" value="Unassembled WGS sequence"/>
</dbReference>
<accession>A0A0S4ISY4</accession>
<dbReference type="EMBL" id="CYKH01000397">
    <property type="protein sequence ID" value="CUF74279.1"/>
    <property type="molecule type" value="Genomic_DNA"/>
</dbReference>
<evidence type="ECO:0000313" key="3">
    <source>
        <dbReference type="Proteomes" id="UP000051952"/>
    </source>
</evidence>
<dbReference type="VEuPathDB" id="TriTrypDB:BSAL_65360"/>
<evidence type="ECO:0000313" key="2">
    <source>
        <dbReference type="EMBL" id="CUF74279.1"/>
    </source>
</evidence>
<evidence type="ECO:0000256" key="1">
    <source>
        <dbReference type="SAM" id="MobiDB-lite"/>
    </source>
</evidence>
<feature type="region of interest" description="Disordered" evidence="1">
    <location>
        <begin position="1"/>
        <end position="22"/>
    </location>
</feature>